<dbReference type="Proteomes" id="UP000008177">
    <property type="component" value="Unplaced contigs"/>
</dbReference>
<evidence type="ECO:0000313" key="2">
    <source>
        <dbReference type="Proteomes" id="UP000008177"/>
    </source>
</evidence>
<accession>G2XXJ1</accession>
<gene>
    <name evidence="1" type="ORF">BofuT4_uP007470.1</name>
</gene>
<protein>
    <submittedName>
        <fullName evidence="1">Uncharacterized protein</fullName>
    </submittedName>
</protein>
<dbReference type="EMBL" id="FQ790275">
    <property type="protein sequence ID" value="CCD45030.1"/>
    <property type="molecule type" value="Genomic_DNA"/>
</dbReference>
<sequence>MAKRLIQNLYHIACVPVPSRRFVNVYIFTTFTTFTTLETFKPPSKGACSPWYIRRVSEAKIELRIHCGVLKP</sequence>
<proteinExistence type="predicted"/>
<reference evidence="2" key="1">
    <citation type="journal article" date="2011" name="PLoS Genet.">
        <title>Genomic analysis of the necrotrophic fungal pathogens Sclerotinia sclerotiorum and Botrytis cinerea.</title>
        <authorList>
            <person name="Amselem J."/>
            <person name="Cuomo C.A."/>
            <person name="van Kan J.A."/>
            <person name="Viaud M."/>
            <person name="Benito E.P."/>
            <person name="Couloux A."/>
            <person name="Coutinho P.M."/>
            <person name="de Vries R.P."/>
            <person name="Dyer P.S."/>
            <person name="Fillinger S."/>
            <person name="Fournier E."/>
            <person name="Gout L."/>
            <person name="Hahn M."/>
            <person name="Kohn L."/>
            <person name="Lapalu N."/>
            <person name="Plummer K.M."/>
            <person name="Pradier J.M."/>
            <person name="Quevillon E."/>
            <person name="Sharon A."/>
            <person name="Simon A."/>
            <person name="ten Have A."/>
            <person name="Tudzynski B."/>
            <person name="Tudzynski P."/>
            <person name="Wincker P."/>
            <person name="Andrew M."/>
            <person name="Anthouard V."/>
            <person name="Beever R.E."/>
            <person name="Beffa R."/>
            <person name="Benoit I."/>
            <person name="Bouzid O."/>
            <person name="Brault B."/>
            <person name="Chen Z."/>
            <person name="Choquer M."/>
            <person name="Collemare J."/>
            <person name="Cotton P."/>
            <person name="Danchin E.G."/>
            <person name="Da Silva C."/>
            <person name="Gautier A."/>
            <person name="Giraud C."/>
            <person name="Giraud T."/>
            <person name="Gonzalez C."/>
            <person name="Grossetete S."/>
            <person name="Guldener U."/>
            <person name="Henrissat B."/>
            <person name="Howlett B.J."/>
            <person name="Kodira C."/>
            <person name="Kretschmer M."/>
            <person name="Lappartient A."/>
            <person name="Leroch M."/>
            <person name="Levis C."/>
            <person name="Mauceli E."/>
            <person name="Neuveglise C."/>
            <person name="Oeser B."/>
            <person name="Pearson M."/>
            <person name="Poulain J."/>
            <person name="Poussereau N."/>
            <person name="Quesneville H."/>
            <person name="Rascle C."/>
            <person name="Schumacher J."/>
            <person name="Segurens B."/>
            <person name="Sexton A."/>
            <person name="Silva E."/>
            <person name="Sirven C."/>
            <person name="Soanes D.M."/>
            <person name="Talbot N.J."/>
            <person name="Templeton M."/>
            <person name="Yandava C."/>
            <person name="Yarden O."/>
            <person name="Zeng Q."/>
            <person name="Rollins J.A."/>
            <person name="Lebrun M.H."/>
            <person name="Dickman M."/>
        </authorList>
    </citation>
    <scope>NUCLEOTIDE SEQUENCE [LARGE SCALE GENOMIC DNA]</scope>
    <source>
        <strain evidence="2">T4</strain>
    </source>
</reference>
<dbReference type="HOGENOM" id="CLU_2721907_0_0_1"/>
<organism evidence="1 2">
    <name type="scientific">Botryotinia fuckeliana (strain T4)</name>
    <name type="common">Noble rot fungus</name>
    <name type="synonym">Botrytis cinerea</name>
    <dbReference type="NCBI Taxonomy" id="999810"/>
    <lineage>
        <taxon>Eukaryota</taxon>
        <taxon>Fungi</taxon>
        <taxon>Dikarya</taxon>
        <taxon>Ascomycota</taxon>
        <taxon>Pezizomycotina</taxon>
        <taxon>Leotiomycetes</taxon>
        <taxon>Helotiales</taxon>
        <taxon>Sclerotiniaceae</taxon>
        <taxon>Botrytis</taxon>
    </lineage>
</organism>
<evidence type="ECO:0000313" key="1">
    <source>
        <dbReference type="EMBL" id="CCD45030.1"/>
    </source>
</evidence>
<dbReference type="InParanoid" id="G2XXJ1"/>
<dbReference type="AlphaFoldDB" id="G2XXJ1"/>
<name>G2XXJ1_BOTF4</name>